<name>A0AAW9CJV3_BURTH</name>
<dbReference type="InterPro" id="IPR036388">
    <property type="entry name" value="WH-like_DNA-bd_sf"/>
</dbReference>
<dbReference type="AlphaFoldDB" id="A0AAW9CJV3"/>
<evidence type="ECO:0000256" key="1">
    <source>
        <dbReference type="SAM" id="MobiDB-lite"/>
    </source>
</evidence>
<evidence type="ECO:0000313" key="3">
    <source>
        <dbReference type="Proteomes" id="UP001272137"/>
    </source>
</evidence>
<dbReference type="Proteomes" id="UP001272137">
    <property type="component" value="Unassembled WGS sequence"/>
</dbReference>
<dbReference type="SUPFAM" id="SSF46785">
    <property type="entry name" value="Winged helix' DNA-binding domain"/>
    <property type="match status" value="1"/>
</dbReference>
<comment type="caution">
    <text evidence="2">The sequence shown here is derived from an EMBL/GenBank/DDBJ whole genome shotgun (WGS) entry which is preliminary data.</text>
</comment>
<dbReference type="RefSeq" id="WP_019256160.1">
    <property type="nucleotide sequence ID" value="NZ_JANUQN010000013.1"/>
</dbReference>
<evidence type="ECO:0000313" key="2">
    <source>
        <dbReference type="EMBL" id="MDW9250874.1"/>
    </source>
</evidence>
<feature type="region of interest" description="Disordered" evidence="1">
    <location>
        <begin position="1"/>
        <end position="50"/>
    </location>
</feature>
<dbReference type="InterPro" id="IPR036390">
    <property type="entry name" value="WH_DNA-bd_sf"/>
</dbReference>
<sequence>MKREATEDGRRACGGHRDDDARDARAARPTRQVCDARAEMAAGDGGGDDGLDPPILAVLLQLREAAVDARGAPWSLAKLGKRAGVPMSTLRRTLTRLDAAGVTETMVRDDGAGRTALTAQGRRWCDALFAGGAHARCEDA</sequence>
<keyword evidence="2" id="KW-0238">DNA-binding</keyword>
<dbReference type="GO" id="GO:0003677">
    <property type="term" value="F:DNA binding"/>
    <property type="evidence" value="ECO:0007669"/>
    <property type="project" value="UniProtKB-KW"/>
</dbReference>
<organism evidence="2 3">
    <name type="scientific">Burkholderia thailandensis</name>
    <dbReference type="NCBI Taxonomy" id="57975"/>
    <lineage>
        <taxon>Bacteria</taxon>
        <taxon>Pseudomonadati</taxon>
        <taxon>Pseudomonadota</taxon>
        <taxon>Betaproteobacteria</taxon>
        <taxon>Burkholderiales</taxon>
        <taxon>Burkholderiaceae</taxon>
        <taxon>Burkholderia</taxon>
        <taxon>pseudomallei group</taxon>
    </lineage>
</organism>
<gene>
    <name evidence="2" type="ORF">C7S16_4327</name>
</gene>
<accession>A0AAW9CJV3</accession>
<feature type="compositionally biased region" description="Basic and acidic residues" evidence="1">
    <location>
        <begin position="1"/>
        <end position="26"/>
    </location>
</feature>
<reference evidence="2" key="1">
    <citation type="submission" date="2018-08" db="EMBL/GenBank/DDBJ databases">
        <title>Identification of Burkholderia cepacia strains that express a Burkholderia pseudomallei-like capsular polysaccharide.</title>
        <authorList>
            <person name="Burtnick M.N."/>
            <person name="Vongsouvath M."/>
            <person name="Newton P."/>
            <person name="Wuthiekanun V."/>
            <person name="Limmathurotsakul D."/>
            <person name="Brett P.J."/>
            <person name="Chantratita N."/>
            <person name="Dance D.A."/>
        </authorList>
    </citation>
    <scope>NUCLEOTIDE SEQUENCE</scope>
    <source>
        <strain evidence="2">SBXCC001</strain>
    </source>
</reference>
<proteinExistence type="predicted"/>
<dbReference type="EMBL" id="QXCT01000001">
    <property type="protein sequence ID" value="MDW9250874.1"/>
    <property type="molecule type" value="Genomic_DNA"/>
</dbReference>
<dbReference type="Gene3D" id="1.10.10.10">
    <property type="entry name" value="Winged helix-like DNA-binding domain superfamily/Winged helix DNA-binding domain"/>
    <property type="match status" value="1"/>
</dbReference>
<protein>
    <submittedName>
        <fullName evidence="2">DNA-binding domain protein</fullName>
    </submittedName>
</protein>